<dbReference type="InterPro" id="IPR044053">
    <property type="entry name" value="AsaB-like"/>
</dbReference>
<proteinExistence type="predicted"/>
<gene>
    <name evidence="1" type="ORF">ALFOR1_30200</name>
</gene>
<dbReference type="RefSeq" id="WP_179982850.1">
    <property type="nucleotide sequence ID" value="NZ_LR812090.1"/>
</dbReference>
<dbReference type="GO" id="GO:0016491">
    <property type="term" value="F:oxidoreductase activity"/>
    <property type="evidence" value="ECO:0007669"/>
    <property type="project" value="InterPro"/>
</dbReference>
<dbReference type="Proteomes" id="UP000509458">
    <property type="component" value="Chromosome"/>
</dbReference>
<dbReference type="AlphaFoldDB" id="A0A6T9Y1J5"/>
<accession>A0A6T9Y1J5</accession>
<evidence type="ECO:0000313" key="1">
    <source>
        <dbReference type="EMBL" id="CAB9493297.1"/>
    </source>
</evidence>
<evidence type="ECO:0008006" key="3">
    <source>
        <dbReference type="Google" id="ProtNLM"/>
    </source>
</evidence>
<organism evidence="1 2">
    <name type="scientific">Alteromonas macleodii</name>
    <name type="common">Pseudoalteromonas macleodii</name>
    <dbReference type="NCBI Taxonomy" id="28108"/>
    <lineage>
        <taxon>Bacteria</taxon>
        <taxon>Pseudomonadati</taxon>
        <taxon>Pseudomonadota</taxon>
        <taxon>Gammaproteobacteria</taxon>
        <taxon>Alteromonadales</taxon>
        <taxon>Alteromonadaceae</taxon>
        <taxon>Alteromonas/Salinimonas group</taxon>
        <taxon>Alteromonas</taxon>
    </lineage>
</organism>
<protein>
    <recommendedName>
        <fullName evidence="3">Methyltransferase</fullName>
    </recommendedName>
</protein>
<dbReference type="PANTHER" id="PTHR34598:SF3">
    <property type="entry name" value="OXIDOREDUCTASE AN1597"/>
    <property type="match status" value="1"/>
</dbReference>
<dbReference type="PANTHER" id="PTHR34598">
    <property type="entry name" value="BLL6449 PROTEIN"/>
    <property type="match status" value="1"/>
</dbReference>
<sequence length="257" mass="29378">MNASVNYHVKKPFIQAFEFDVDGIDGNLVSPELFTTDVSVYDLRESQTNTVFNVHGITFLENLSPVAYPFTAEQEQVYNKEIQTLLSTHVSAKDVLVFDHTIRIDDESASRRPARNVHNDYSEKGIQQRLIDLVGEQKAAEYNEGHFGFVNIWRPVEDTIMSSPLGFICPDSMNDEDWMTIALKYPDRHGEILGVAANRQHRWFYKSKMQVDEAIIFNIYDNKGLPYLAHSALDMKEEGAPGNIVRKSIESRVLVKY</sequence>
<evidence type="ECO:0000313" key="2">
    <source>
        <dbReference type="Proteomes" id="UP000509458"/>
    </source>
</evidence>
<dbReference type="NCBIfam" id="NF041278">
    <property type="entry name" value="CmcJ_NvfI_EfuI"/>
    <property type="match status" value="1"/>
</dbReference>
<name>A0A6T9Y1J5_ALTMA</name>
<reference evidence="1 2" key="1">
    <citation type="submission" date="2020-06" db="EMBL/GenBank/DDBJ databases">
        <authorList>
            <person name="Duchaud E."/>
        </authorList>
    </citation>
    <scope>NUCLEOTIDE SEQUENCE [LARGE SCALE GENOMIC DNA]</scope>
    <source>
        <strain evidence="1">Alteromonas fortis</strain>
    </source>
</reference>
<dbReference type="EMBL" id="LR812090">
    <property type="protein sequence ID" value="CAB9493297.1"/>
    <property type="molecule type" value="Genomic_DNA"/>
</dbReference>